<dbReference type="InterPro" id="IPR051068">
    <property type="entry name" value="MFS_Domain-Containing_Protein"/>
</dbReference>
<feature type="transmembrane region" description="Helical" evidence="7">
    <location>
        <begin position="36"/>
        <end position="63"/>
    </location>
</feature>
<keyword evidence="3 7" id="KW-0812">Transmembrane</keyword>
<evidence type="ECO:0000256" key="5">
    <source>
        <dbReference type="ARBA" id="ARBA00023136"/>
    </source>
</evidence>
<keyword evidence="6" id="KW-0175">Coiled coil</keyword>
<dbReference type="InterPro" id="IPR036259">
    <property type="entry name" value="MFS_trans_sf"/>
</dbReference>
<feature type="transmembrane region" description="Helical" evidence="7">
    <location>
        <begin position="162"/>
        <end position="181"/>
    </location>
</feature>
<dbReference type="Gene3D" id="1.20.1250.20">
    <property type="entry name" value="MFS general substrate transporter like domains"/>
    <property type="match status" value="1"/>
</dbReference>
<dbReference type="SUPFAM" id="SSF103473">
    <property type="entry name" value="MFS general substrate transporter"/>
    <property type="match status" value="1"/>
</dbReference>
<dbReference type="GO" id="GO:0022857">
    <property type="term" value="F:transmembrane transporter activity"/>
    <property type="evidence" value="ECO:0007669"/>
    <property type="project" value="InterPro"/>
</dbReference>
<evidence type="ECO:0000256" key="1">
    <source>
        <dbReference type="ARBA" id="ARBA00004127"/>
    </source>
</evidence>
<reference evidence="8" key="1">
    <citation type="submission" date="2023-07" db="EMBL/GenBank/DDBJ databases">
        <title>Chromosome-level genome assembly of Artemia franciscana.</title>
        <authorList>
            <person name="Jo E."/>
        </authorList>
    </citation>
    <scope>NUCLEOTIDE SEQUENCE</scope>
    <source>
        <tissue evidence="8">Whole body</tissue>
    </source>
</reference>
<dbReference type="Pfam" id="PF07690">
    <property type="entry name" value="MFS_1"/>
    <property type="match status" value="1"/>
</dbReference>
<dbReference type="EMBL" id="JAVRJZ010000399">
    <property type="protein sequence ID" value="KAK2702393.1"/>
    <property type="molecule type" value="Genomic_DNA"/>
</dbReference>
<evidence type="ECO:0000256" key="3">
    <source>
        <dbReference type="ARBA" id="ARBA00022692"/>
    </source>
</evidence>
<name>A0AA88H5V4_ARTSF</name>
<protein>
    <submittedName>
        <fullName evidence="8">Uncharacterized protein</fullName>
    </submittedName>
</protein>
<dbReference type="AlphaFoldDB" id="A0AA88H5V4"/>
<evidence type="ECO:0000313" key="9">
    <source>
        <dbReference type="Proteomes" id="UP001187531"/>
    </source>
</evidence>
<sequence>LNDIPFIAVIQSALTGIGCEGISMGIGDLSFNMYTAAAWIAACLGVLNMIVLLPGIFTEYNIAEKERAMMSKKARDENRADLSDMKPDYVAVGVCLVTFAIIIFNFIFTETLATPMAIDNFAWTETEAVAKVGIMLFVGGIISSVCFLFAGPIARKIGERNVMILCGFIPLIAAGFAYFPYSGPPPVERGNNGSNVTEAPILTTVYSVLTTPWENDTVSMASSHLVSDDIISEVHHDRAYDVPTMLMLYGESQSMPEFFHLKAGGSGGCGGSNETVSPGIWGVERVRDPPACLPTDKGRKLKVIDEEKEKGKKREEKLYNAVNLLENKISKLEEKFDQLEQDALLDSLIFYGVKPNPNVELRENLNGVITQIMGLQDFKEMDLLKANRFRMPANQTEN</sequence>
<keyword evidence="2" id="KW-0813">Transport</keyword>
<dbReference type="GO" id="GO:0012505">
    <property type="term" value="C:endomembrane system"/>
    <property type="evidence" value="ECO:0007669"/>
    <property type="project" value="UniProtKB-SubCell"/>
</dbReference>
<evidence type="ECO:0000256" key="7">
    <source>
        <dbReference type="SAM" id="Phobius"/>
    </source>
</evidence>
<feature type="non-terminal residue" evidence="8">
    <location>
        <position position="1"/>
    </location>
</feature>
<keyword evidence="5 7" id="KW-0472">Membrane</keyword>
<accession>A0AA88H5V4</accession>
<dbReference type="GO" id="GO:0005765">
    <property type="term" value="C:lysosomal membrane"/>
    <property type="evidence" value="ECO:0007669"/>
    <property type="project" value="TreeGrafter"/>
</dbReference>
<dbReference type="Proteomes" id="UP001187531">
    <property type="component" value="Unassembled WGS sequence"/>
</dbReference>
<keyword evidence="9" id="KW-1185">Reference proteome</keyword>
<evidence type="ECO:0000313" key="8">
    <source>
        <dbReference type="EMBL" id="KAK2702393.1"/>
    </source>
</evidence>
<gene>
    <name evidence="8" type="ORF">QYM36_018997</name>
</gene>
<dbReference type="PANTHER" id="PTHR23510:SF3">
    <property type="entry name" value="MAJOR FACILITATOR SUPERFAMILY DOMAIN-CONTAINING PROTEIN 8"/>
    <property type="match status" value="1"/>
</dbReference>
<feature type="coiled-coil region" evidence="6">
    <location>
        <begin position="315"/>
        <end position="342"/>
    </location>
</feature>
<feature type="transmembrane region" description="Helical" evidence="7">
    <location>
        <begin position="128"/>
        <end position="150"/>
    </location>
</feature>
<feature type="transmembrane region" description="Helical" evidence="7">
    <location>
        <begin position="89"/>
        <end position="108"/>
    </location>
</feature>
<evidence type="ECO:0000256" key="6">
    <source>
        <dbReference type="SAM" id="Coils"/>
    </source>
</evidence>
<organism evidence="8 9">
    <name type="scientific">Artemia franciscana</name>
    <name type="common">Brine shrimp</name>
    <name type="synonym">Artemia sanfranciscana</name>
    <dbReference type="NCBI Taxonomy" id="6661"/>
    <lineage>
        <taxon>Eukaryota</taxon>
        <taxon>Metazoa</taxon>
        <taxon>Ecdysozoa</taxon>
        <taxon>Arthropoda</taxon>
        <taxon>Crustacea</taxon>
        <taxon>Branchiopoda</taxon>
        <taxon>Anostraca</taxon>
        <taxon>Artemiidae</taxon>
        <taxon>Artemia</taxon>
    </lineage>
</organism>
<keyword evidence="4 7" id="KW-1133">Transmembrane helix</keyword>
<evidence type="ECO:0000256" key="2">
    <source>
        <dbReference type="ARBA" id="ARBA00022448"/>
    </source>
</evidence>
<proteinExistence type="predicted"/>
<comment type="subcellular location">
    <subcellularLocation>
        <location evidence="1">Endomembrane system</location>
        <topology evidence="1">Multi-pass membrane protein</topology>
    </subcellularLocation>
</comment>
<evidence type="ECO:0000256" key="4">
    <source>
        <dbReference type="ARBA" id="ARBA00022989"/>
    </source>
</evidence>
<dbReference type="PANTHER" id="PTHR23510">
    <property type="entry name" value="INNER MEMBRANE TRANSPORT PROTEIN YAJR"/>
    <property type="match status" value="1"/>
</dbReference>
<comment type="caution">
    <text evidence="8">The sequence shown here is derived from an EMBL/GenBank/DDBJ whole genome shotgun (WGS) entry which is preliminary data.</text>
</comment>
<feature type="non-terminal residue" evidence="8">
    <location>
        <position position="398"/>
    </location>
</feature>
<dbReference type="InterPro" id="IPR011701">
    <property type="entry name" value="MFS"/>
</dbReference>